<accession>A0ACC3TAQ6</accession>
<comment type="caution">
    <text evidence="1">The sequence shown here is derived from an EMBL/GenBank/DDBJ whole genome shotgun (WGS) entry which is preliminary data.</text>
</comment>
<sequence length="1058" mass="118892">MANALQSSSSAPDSPDGLSDGTGSAMMTISGGVSPRSSPSTTDRKAGDMANRPQSVAQDTESSSSTERPRYGTERTYSLIVPETGERVRRHITLSPFDSIGEASSRDRLVADYDLDNDQAAEESTALLINGNGAETRALAPKTTFISRWISRRYAIFKRRIKRLVQAIRIIRWINDHIFFHEFTRPLKCSLTYFLASLTVFSSTISSLLGTGDSKHLTATVTVYFHPSRTIGSMIEALAFAELALVYSTLLSYCSMVTAAGFRKLDLLWVGHAIVLVVFCAGGLGSIALMKHKIGKQTFNTACSVASTAFTRILVREGSVQEGKVSFSNILQVGLLVNIGVFVSATVCFLVFPVTAISRLKKTCKDLVGTYTHILVIITRSFLSGSWASKTEIEELFNVAGSLISSLDTSIKEAKYEHYICGTETEYFLQMRLVKSIESITQHLGGLRSSWQMQWDLTNLQEGHTRSSCGELFDIFVYYLEPPMKSLTFTVKGILEGLPFNDQNFGTYDVRLNSQFAPSLNMALDLFSSARMKALKEIYAQEIFAQQENRAELAIHLEKVASTCGQFSQGLVDLAREILSIIHLLKEYEDYVSSGRPRSWWWLVFWKPNPKNLQTASTGLEEEDVTVPSNLAHLFNDDNIGAKNQKDIARDPWRLKMWRAFRMFRRNDVRFGIKVGVGALLFTLPAYIPQTRDIFSHYRGEWGLVTFVLMTNMSIGGTTSTVLYRIFGTVIGCYSAWLVWYIFPSNRVALALTGLFIAFPCFCIILGWKSNGAFGRFVLLAFNLTALYSYSLSQNDVDRDDDNEDEGGVQPVVGEIAFHRLVSVSCGVLWSLVITVYIWPMSARATLKRKLSILWIRMGLLWKNDPLNSLTVRGEPSKPYVSIHDEQKLQKSLLNMRSLMVAAENEFRLKGPFPKNHYAAIMNTTQEILDVYHNMNSMIMKDLYASERESRMIAYTIDERKELSNRIFLLFYLIAAALRLNLPLPYDLPNTVHARDRMIVKVNEYRMKQLSEDAGTEDDFVLFYAFILATMSINDGLLHIIASLQEIYGSVEEETLSI</sequence>
<dbReference type="EMBL" id="MU971336">
    <property type="protein sequence ID" value="KAK9241023.1"/>
    <property type="molecule type" value="Genomic_DNA"/>
</dbReference>
<proteinExistence type="predicted"/>
<evidence type="ECO:0000313" key="2">
    <source>
        <dbReference type="Proteomes" id="UP001433508"/>
    </source>
</evidence>
<organism evidence="1 2">
    <name type="scientific">Lipomyces kononenkoae</name>
    <name type="common">Yeast</name>
    <dbReference type="NCBI Taxonomy" id="34357"/>
    <lineage>
        <taxon>Eukaryota</taxon>
        <taxon>Fungi</taxon>
        <taxon>Dikarya</taxon>
        <taxon>Ascomycota</taxon>
        <taxon>Saccharomycotina</taxon>
        <taxon>Lipomycetes</taxon>
        <taxon>Lipomycetales</taxon>
        <taxon>Lipomycetaceae</taxon>
        <taxon>Lipomyces</taxon>
    </lineage>
</organism>
<evidence type="ECO:0000313" key="1">
    <source>
        <dbReference type="EMBL" id="KAK9241023.1"/>
    </source>
</evidence>
<dbReference type="Proteomes" id="UP001433508">
    <property type="component" value="Unassembled WGS sequence"/>
</dbReference>
<reference evidence="2" key="1">
    <citation type="journal article" date="2024" name="Front. Bioeng. Biotechnol.">
        <title>Genome-scale model development and genomic sequencing of the oleaginous clade Lipomyces.</title>
        <authorList>
            <person name="Czajka J.J."/>
            <person name="Han Y."/>
            <person name="Kim J."/>
            <person name="Mondo S.J."/>
            <person name="Hofstad B.A."/>
            <person name="Robles A."/>
            <person name="Haridas S."/>
            <person name="Riley R."/>
            <person name="LaButti K."/>
            <person name="Pangilinan J."/>
            <person name="Andreopoulos W."/>
            <person name="Lipzen A."/>
            <person name="Yan J."/>
            <person name="Wang M."/>
            <person name="Ng V."/>
            <person name="Grigoriev I.V."/>
            <person name="Spatafora J.W."/>
            <person name="Magnuson J.K."/>
            <person name="Baker S.E."/>
            <person name="Pomraning K.R."/>
        </authorList>
    </citation>
    <scope>NUCLEOTIDE SEQUENCE [LARGE SCALE GENOMIC DNA]</scope>
    <source>
        <strain evidence="2">CBS 7786</strain>
    </source>
</reference>
<name>A0ACC3TAQ6_LIPKO</name>
<keyword evidence="2" id="KW-1185">Reference proteome</keyword>
<protein>
    <submittedName>
        <fullName evidence="1">Fusaric acid resistance protein-like-domain-containing protein</fullName>
    </submittedName>
</protein>
<gene>
    <name evidence="1" type="ORF">V1525DRAFT_352310</name>
</gene>